<dbReference type="EMBL" id="CP014989">
    <property type="protein sequence ID" value="ANS77518.1"/>
    <property type="molecule type" value="Genomic_DNA"/>
</dbReference>
<evidence type="ECO:0000256" key="3">
    <source>
        <dbReference type="ARBA" id="ARBA00022112"/>
    </source>
</evidence>
<accession>A0A1B1N7X5</accession>
<dbReference type="NCBIfam" id="TIGR00486">
    <property type="entry name" value="YbgI_SA1388"/>
    <property type="match status" value="1"/>
</dbReference>
<feature type="binding site" evidence="5">
    <location>
        <position position="74"/>
    </location>
    <ligand>
        <name>a divalent metal cation</name>
        <dbReference type="ChEBI" id="CHEBI:60240"/>
        <label>1</label>
    </ligand>
</feature>
<feature type="binding site" evidence="5">
    <location>
        <position position="112"/>
    </location>
    <ligand>
        <name>a divalent metal cation</name>
        <dbReference type="ChEBI" id="CHEBI:60240"/>
        <label>1</label>
    </ligand>
</feature>
<protein>
    <recommendedName>
        <fullName evidence="3">GTP cyclohydrolase 1 type 2 homolog</fullName>
    </recommendedName>
</protein>
<dbReference type="STRING" id="1758689.SGUI_0122"/>
<proteinExistence type="inferred from homology"/>
<dbReference type="Proteomes" id="UP000092482">
    <property type="component" value="Chromosome"/>
</dbReference>
<comment type="subunit">
    <text evidence="2">Homohexamer.</text>
</comment>
<dbReference type="RefSeq" id="WP_066634948.1">
    <property type="nucleotide sequence ID" value="NZ_CP014989.1"/>
</dbReference>
<dbReference type="PANTHER" id="PTHR13799">
    <property type="entry name" value="NGG1 INTERACTING FACTOR 3"/>
    <property type="match status" value="1"/>
</dbReference>
<dbReference type="SUPFAM" id="SSF102705">
    <property type="entry name" value="NIF3 (NGG1p interacting factor 3)-like"/>
    <property type="match status" value="1"/>
</dbReference>
<organism evidence="6 7">
    <name type="scientific">Serinicoccus hydrothermalis</name>
    <dbReference type="NCBI Taxonomy" id="1758689"/>
    <lineage>
        <taxon>Bacteria</taxon>
        <taxon>Bacillati</taxon>
        <taxon>Actinomycetota</taxon>
        <taxon>Actinomycetes</taxon>
        <taxon>Micrococcales</taxon>
        <taxon>Ornithinimicrobiaceae</taxon>
        <taxon>Serinicoccus</taxon>
    </lineage>
</organism>
<dbReference type="Pfam" id="PF01784">
    <property type="entry name" value="DUF34_NIF3"/>
    <property type="match status" value="1"/>
</dbReference>
<evidence type="ECO:0000313" key="6">
    <source>
        <dbReference type="EMBL" id="ANS77518.1"/>
    </source>
</evidence>
<dbReference type="GO" id="GO:0005737">
    <property type="term" value="C:cytoplasm"/>
    <property type="evidence" value="ECO:0007669"/>
    <property type="project" value="TreeGrafter"/>
</dbReference>
<dbReference type="OrthoDB" id="9795763at2"/>
<evidence type="ECO:0000256" key="1">
    <source>
        <dbReference type="ARBA" id="ARBA00006964"/>
    </source>
</evidence>
<keyword evidence="4 5" id="KW-0479">Metal-binding</keyword>
<name>A0A1B1N7X5_9MICO</name>
<feature type="binding site" evidence="5">
    <location>
        <position position="73"/>
    </location>
    <ligand>
        <name>a divalent metal cation</name>
        <dbReference type="ChEBI" id="CHEBI:60240"/>
        <label>1</label>
    </ligand>
</feature>
<dbReference type="GO" id="GO:0046872">
    <property type="term" value="F:metal ion binding"/>
    <property type="evidence" value="ECO:0007669"/>
    <property type="project" value="UniProtKB-KW"/>
</dbReference>
<reference evidence="6 7" key="1">
    <citation type="submission" date="2016-03" db="EMBL/GenBank/DDBJ databases">
        <title>Shallow-sea hydrothermal system.</title>
        <authorList>
            <person name="Tang K."/>
        </authorList>
    </citation>
    <scope>NUCLEOTIDE SEQUENCE [LARGE SCALE GENOMIC DNA]</scope>
    <source>
        <strain evidence="6 7">JLT9</strain>
    </source>
</reference>
<evidence type="ECO:0000256" key="4">
    <source>
        <dbReference type="ARBA" id="ARBA00022723"/>
    </source>
</evidence>
<evidence type="ECO:0000256" key="2">
    <source>
        <dbReference type="ARBA" id="ARBA00011643"/>
    </source>
</evidence>
<dbReference type="AlphaFoldDB" id="A0A1B1N7X5"/>
<keyword evidence="7" id="KW-1185">Reference proteome</keyword>
<sequence>MNASAAQAGVPLADVVATLEELYPPGTAQSWDRVGLVAGDPDQTVRRVLVAVDPTLEVVAEAVRTGADLVVTHHPLLLRGIHSVATTSAKGATITELVVNDVALYCAHTNADVADPGVGQALAAACGLAATEPLTVTEELGRVGELADPVSLRDFASRLAGALPATAGGVRVSGDPDGTVRRVAVLGGAGDGEFEAVRRAGADVYVTADLRHHPALEAREEAYAAARAGGAARPYLVDAGHWASEWLWLPGLRELLRSRLDVEVELSTVRTDPWDFVVGCDDPLPRPDAPSDPSEEH</sequence>
<dbReference type="InterPro" id="IPR036069">
    <property type="entry name" value="DUF34/NIF3_sf"/>
</dbReference>
<evidence type="ECO:0000256" key="5">
    <source>
        <dbReference type="PIRSR" id="PIRSR602678-1"/>
    </source>
</evidence>
<dbReference type="PATRIC" id="fig|1758689.4.peg.127"/>
<evidence type="ECO:0000313" key="7">
    <source>
        <dbReference type="Proteomes" id="UP000092482"/>
    </source>
</evidence>
<dbReference type="FunFam" id="3.40.1390.30:FF:000001">
    <property type="entry name" value="GTP cyclohydrolase 1 type 2"/>
    <property type="match status" value="1"/>
</dbReference>
<comment type="similarity">
    <text evidence="1">Belongs to the GTP cyclohydrolase I type 2/NIF3 family.</text>
</comment>
<gene>
    <name evidence="6" type="ORF">SGUI_0122</name>
</gene>
<feature type="binding site" evidence="5">
    <location>
        <position position="241"/>
    </location>
    <ligand>
        <name>a divalent metal cation</name>
        <dbReference type="ChEBI" id="CHEBI:60240"/>
        <label>1</label>
    </ligand>
</feature>
<dbReference type="InterPro" id="IPR002678">
    <property type="entry name" value="DUF34/NIF3"/>
</dbReference>
<feature type="binding site" evidence="5">
    <location>
        <position position="245"/>
    </location>
    <ligand>
        <name>a divalent metal cation</name>
        <dbReference type="ChEBI" id="CHEBI:60240"/>
        <label>1</label>
    </ligand>
</feature>
<dbReference type="PANTHER" id="PTHR13799:SF14">
    <property type="entry name" value="GTP CYCLOHYDROLASE 1 TYPE 2 HOMOLOG"/>
    <property type="match status" value="1"/>
</dbReference>
<dbReference type="KEGG" id="serj:SGUI_0122"/>
<dbReference type="Gene3D" id="3.40.1390.30">
    <property type="entry name" value="NIF3 (NGG1p interacting factor 3)-like"/>
    <property type="match status" value="2"/>
</dbReference>